<feature type="compositionally biased region" description="Basic and acidic residues" evidence="1">
    <location>
        <begin position="48"/>
        <end position="60"/>
    </location>
</feature>
<evidence type="ECO:0000256" key="1">
    <source>
        <dbReference type="SAM" id="MobiDB-lite"/>
    </source>
</evidence>
<dbReference type="AlphaFoldDB" id="J3KZW8"/>
<evidence type="ECO:0000313" key="3">
    <source>
        <dbReference type="Proteomes" id="UP000006038"/>
    </source>
</evidence>
<dbReference type="Proteomes" id="UP000006038">
    <property type="component" value="Chromosome 1"/>
</dbReference>
<evidence type="ECO:0000313" key="2">
    <source>
        <dbReference type="EnsemblPlants" id="OB01G25240.1"/>
    </source>
</evidence>
<accession>J3KZW8</accession>
<organism evidence="2">
    <name type="scientific">Oryza brachyantha</name>
    <name type="common">malo sina</name>
    <dbReference type="NCBI Taxonomy" id="4533"/>
    <lineage>
        <taxon>Eukaryota</taxon>
        <taxon>Viridiplantae</taxon>
        <taxon>Streptophyta</taxon>
        <taxon>Embryophyta</taxon>
        <taxon>Tracheophyta</taxon>
        <taxon>Spermatophyta</taxon>
        <taxon>Magnoliopsida</taxon>
        <taxon>Liliopsida</taxon>
        <taxon>Poales</taxon>
        <taxon>Poaceae</taxon>
        <taxon>BOP clade</taxon>
        <taxon>Oryzoideae</taxon>
        <taxon>Oryzeae</taxon>
        <taxon>Oryzinae</taxon>
        <taxon>Oryza</taxon>
    </lineage>
</organism>
<dbReference type="EnsemblPlants" id="OB01G25240.1">
    <property type="protein sequence ID" value="OB01G25240.1"/>
    <property type="gene ID" value="OB01G25240"/>
</dbReference>
<proteinExistence type="predicted"/>
<name>J3KZW8_ORYBR</name>
<sequence>MTTSSASSRFEAGCVCDGDAWALAWRATPTAAAAWQGWQNSGQRRRCERTQKEADRERKQ</sequence>
<feature type="region of interest" description="Disordered" evidence="1">
    <location>
        <begin position="34"/>
        <end position="60"/>
    </location>
</feature>
<reference evidence="2" key="1">
    <citation type="journal article" date="2013" name="Nat. Commun.">
        <title>Whole-genome sequencing of Oryza brachyantha reveals mechanisms underlying Oryza genome evolution.</title>
        <authorList>
            <person name="Chen J."/>
            <person name="Huang Q."/>
            <person name="Gao D."/>
            <person name="Wang J."/>
            <person name="Lang Y."/>
            <person name="Liu T."/>
            <person name="Li B."/>
            <person name="Bai Z."/>
            <person name="Luis Goicoechea J."/>
            <person name="Liang C."/>
            <person name="Chen C."/>
            <person name="Zhang W."/>
            <person name="Sun S."/>
            <person name="Liao Y."/>
            <person name="Zhang X."/>
            <person name="Yang L."/>
            <person name="Song C."/>
            <person name="Wang M."/>
            <person name="Shi J."/>
            <person name="Liu G."/>
            <person name="Liu J."/>
            <person name="Zhou H."/>
            <person name="Zhou W."/>
            <person name="Yu Q."/>
            <person name="An N."/>
            <person name="Chen Y."/>
            <person name="Cai Q."/>
            <person name="Wang B."/>
            <person name="Liu B."/>
            <person name="Min J."/>
            <person name="Huang Y."/>
            <person name="Wu H."/>
            <person name="Li Z."/>
            <person name="Zhang Y."/>
            <person name="Yin Y."/>
            <person name="Song W."/>
            <person name="Jiang J."/>
            <person name="Jackson S.A."/>
            <person name="Wing R.A."/>
            <person name="Wang J."/>
            <person name="Chen M."/>
        </authorList>
    </citation>
    <scope>NUCLEOTIDE SEQUENCE [LARGE SCALE GENOMIC DNA]</scope>
    <source>
        <strain evidence="2">cv. IRGC 101232</strain>
    </source>
</reference>
<keyword evidence="3" id="KW-1185">Reference proteome</keyword>
<dbReference type="Gramene" id="OB01G25240.1">
    <property type="protein sequence ID" value="OB01G25240.1"/>
    <property type="gene ID" value="OB01G25240"/>
</dbReference>
<dbReference type="HOGENOM" id="CLU_2945378_0_0_1"/>
<reference evidence="2" key="2">
    <citation type="submission" date="2013-04" db="UniProtKB">
        <authorList>
            <consortium name="EnsemblPlants"/>
        </authorList>
    </citation>
    <scope>IDENTIFICATION</scope>
</reference>
<protein>
    <submittedName>
        <fullName evidence="2">Uncharacterized protein</fullName>
    </submittedName>
</protein>